<dbReference type="PANTHER" id="PTHR33608:SF6">
    <property type="entry name" value="BLL2464 PROTEIN"/>
    <property type="match status" value="1"/>
</dbReference>
<dbReference type="PANTHER" id="PTHR33608">
    <property type="entry name" value="BLL2464 PROTEIN"/>
    <property type="match status" value="1"/>
</dbReference>
<protein>
    <submittedName>
        <fullName evidence="2">DUF58 domain-containing protein</fullName>
    </submittedName>
</protein>
<keyword evidence="3" id="KW-1185">Reference proteome</keyword>
<dbReference type="AlphaFoldDB" id="A0A4R4VJV8"/>
<dbReference type="InterPro" id="IPR036465">
    <property type="entry name" value="vWFA_dom_sf"/>
</dbReference>
<reference evidence="2 3" key="1">
    <citation type="submission" date="2019-03" db="EMBL/GenBank/DDBJ databases">
        <title>Draft genome sequences of novel Actinobacteria.</title>
        <authorList>
            <person name="Sahin N."/>
            <person name="Ay H."/>
            <person name="Saygin H."/>
        </authorList>
    </citation>
    <scope>NUCLEOTIDE SEQUENCE [LARGE SCALE GENOMIC DNA]</scope>
    <source>
        <strain evidence="2 3">16K309</strain>
    </source>
</reference>
<accession>A0A4R4VJV8</accession>
<sequence>MGSVLMRAHHEQPATRRVLAQLELLISQRLAGAVHGDYQGFFPGPGDEAGEGRLYVPGDDVRMIDWNLSARTTHTHVRDPIRDHELDVWLVVDLSASQSFGTRGGEKRELALFGAAAFGFAATWLANRIGAVLLFDGESEVRPLRSGKIHLQATLHRIAQLNTRSARPERPVGRTDLRPALTQVGTVARRRGFIAVISDFLVEPGWANELHRLSQRHTVVAVELVDPLEMRLPAVGSLAVEDPETGSRLTVDTLDGQLRERYEEAARQQRQRIAYIIRNAGAEHLQLRTDQDWIGQLVRFFQLRRHRQYGYRRSSWVV</sequence>
<dbReference type="Proteomes" id="UP000295674">
    <property type="component" value="Unassembled WGS sequence"/>
</dbReference>
<dbReference type="OrthoDB" id="9776116at2"/>
<evidence type="ECO:0000313" key="3">
    <source>
        <dbReference type="Proteomes" id="UP000295674"/>
    </source>
</evidence>
<dbReference type="SUPFAM" id="SSF53300">
    <property type="entry name" value="vWA-like"/>
    <property type="match status" value="1"/>
</dbReference>
<evidence type="ECO:0000259" key="1">
    <source>
        <dbReference type="Pfam" id="PF01882"/>
    </source>
</evidence>
<proteinExistence type="predicted"/>
<gene>
    <name evidence="2" type="ORF">E1181_22750</name>
</gene>
<dbReference type="Pfam" id="PF01882">
    <property type="entry name" value="DUF58"/>
    <property type="match status" value="1"/>
</dbReference>
<feature type="domain" description="DUF58" evidence="1">
    <location>
        <begin position="52"/>
        <end position="271"/>
    </location>
</feature>
<organism evidence="2 3">
    <name type="scientific">Saccharopolyspora terrae</name>
    <dbReference type="NCBI Taxonomy" id="2530384"/>
    <lineage>
        <taxon>Bacteria</taxon>
        <taxon>Bacillati</taxon>
        <taxon>Actinomycetota</taxon>
        <taxon>Actinomycetes</taxon>
        <taxon>Pseudonocardiales</taxon>
        <taxon>Pseudonocardiaceae</taxon>
        <taxon>Saccharopolyspora</taxon>
    </lineage>
</organism>
<evidence type="ECO:0000313" key="2">
    <source>
        <dbReference type="EMBL" id="TDD02544.1"/>
    </source>
</evidence>
<dbReference type="EMBL" id="SMKS01000048">
    <property type="protein sequence ID" value="TDD02544.1"/>
    <property type="molecule type" value="Genomic_DNA"/>
</dbReference>
<name>A0A4R4VJV8_9PSEU</name>
<comment type="caution">
    <text evidence="2">The sequence shown here is derived from an EMBL/GenBank/DDBJ whole genome shotgun (WGS) entry which is preliminary data.</text>
</comment>
<dbReference type="InterPro" id="IPR002881">
    <property type="entry name" value="DUF58"/>
</dbReference>